<sequence>MQTNIRKIASVLPKPATRINFREFAAKAKKGGGKGSGAAPTAPTISEELKASTVVGANINKDGADPAVKADSDYPDWLWHLLDKQIPLSELQRKEPKTMSVQEL</sequence>
<keyword evidence="5" id="KW-0687">Ribonucleoprotein</keyword>
<comment type="similarity">
    <text evidence="6">Belongs to the mitochondrion-specific ribosomal protein mL54 family.</text>
</comment>
<evidence type="ECO:0000256" key="1">
    <source>
        <dbReference type="ARBA" id="ARBA00004173"/>
    </source>
</evidence>
<evidence type="ECO:0000256" key="3">
    <source>
        <dbReference type="ARBA" id="ARBA00022980"/>
    </source>
</evidence>
<evidence type="ECO:0000256" key="5">
    <source>
        <dbReference type="ARBA" id="ARBA00023274"/>
    </source>
</evidence>
<dbReference type="GO" id="GO:0005762">
    <property type="term" value="C:mitochondrial large ribosomal subunit"/>
    <property type="evidence" value="ECO:0007669"/>
    <property type="project" value="TreeGrafter"/>
</dbReference>
<evidence type="ECO:0000313" key="8">
    <source>
        <dbReference type="EMBL" id="JAG85579.1"/>
    </source>
</evidence>
<keyword evidence="3" id="KW-0689">Ribosomal protein</keyword>
<name>A0A0C9RQ91_9CONI</name>
<evidence type="ECO:0000256" key="7">
    <source>
        <dbReference type="ARBA" id="ARBA00035179"/>
    </source>
</evidence>
<dbReference type="GO" id="GO:0003735">
    <property type="term" value="F:structural constituent of ribosome"/>
    <property type="evidence" value="ECO:0007669"/>
    <property type="project" value="TreeGrafter"/>
</dbReference>
<reference evidence="8" key="1">
    <citation type="submission" date="2015-02" db="EMBL/GenBank/DDBJ databases">
        <title>A transcriptome of Wollemia nobilis - a relic of Gondwana.</title>
        <authorList>
            <person name="Chia J.Y."/>
            <person name="Leong Y.S."/>
            <person name="Abdul Karim S."/>
            <person name="Wan Azmi N."/>
            <person name="Hercus R."/>
            <person name="Croft L."/>
        </authorList>
    </citation>
    <scope>NUCLEOTIDE SEQUENCE</scope>
    <source>
        <strain evidence="8">MaeBrown</strain>
        <tissue evidence="8">Leaf</tissue>
    </source>
</reference>
<evidence type="ECO:0000256" key="4">
    <source>
        <dbReference type="ARBA" id="ARBA00023128"/>
    </source>
</evidence>
<comment type="subcellular location">
    <subcellularLocation>
        <location evidence="1">Mitochondrion</location>
    </subcellularLocation>
</comment>
<accession>A0A0C9RQ91</accession>
<dbReference type="PANTHER" id="PTHR28595:SF1">
    <property type="entry name" value="LARGE RIBOSOMAL SUBUNIT PROTEIN ML54"/>
    <property type="match status" value="1"/>
</dbReference>
<dbReference type="EMBL" id="GCHU01025520">
    <property type="protein sequence ID" value="JAG85579.1"/>
    <property type="molecule type" value="Transcribed_RNA"/>
</dbReference>
<dbReference type="Pfam" id="PF08561">
    <property type="entry name" value="Ribosomal_L37"/>
    <property type="match status" value="1"/>
</dbReference>
<protein>
    <recommendedName>
        <fullName evidence="7">Large ribosomal subunit protein mL54</fullName>
    </recommendedName>
</protein>
<evidence type="ECO:0000256" key="2">
    <source>
        <dbReference type="ARBA" id="ARBA00022946"/>
    </source>
</evidence>
<evidence type="ECO:0000256" key="6">
    <source>
        <dbReference type="ARBA" id="ARBA00033752"/>
    </source>
</evidence>
<dbReference type="PANTHER" id="PTHR28595">
    <property type="entry name" value="39S RIBOSOMAL PROTEIN L54, MITOCHONDRIAL"/>
    <property type="match status" value="1"/>
</dbReference>
<keyword evidence="4" id="KW-0496">Mitochondrion</keyword>
<proteinExistence type="inferred from homology"/>
<dbReference type="AlphaFoldDB" id="A0A0C9RQ91"/>
<keyword evidence="2" id="KW-0809">Transit peptide</keyword>
<dbReference type="InterPro" id="IPR013870">
    <property type="entry name" value="Ribosomal_mL54"/>
</dbReference>
<organism evidence="8">
    <name type="scientific">Wollemia nobilis</name>
    <dbReference type="NCBI Taxonomy" id="56998"/>
    <lineage>
        <taxon>Eukaryota</taxon>
        <taxon>Viridiplantae</taxon>
        <taxon>Streptophyta</taxon>
        <taxon>Embryophyta</taxon>
        <taxon>Tracheophyta</taxon>
        <taxon>Spermatophyta</taxon>
        <taxon>Pinopsida</taxon>
        <taxon>Pinidae</taxon>
        <taxon>Conifers II</taxon>
        <taxon>Araucariales</taxon>
        <taxon>Araucariaceae</taxon>
        <taxon>Wollemia</taxon>
    </lineage>
</organism>